<gene>
    <name evidence="4" type="ORF">KQP761_LOCUS24769</name>
    <name evidence="5" type="ORF">MBJ925_LOCUS26136</name>
</gene>
<evidence type="ECO:0000313" key="5">
    <source>
        <dbReference type="EMBL" id="CAF2122189.1"/>
    </source>
</evidence>
<feature type="transmembrane region" description="Helical" evidence="2">
    <location>
        <begin position="273"/>
        <end position="294"/>
    </location>
</feature>
<dbReference type="SUPFAM" id="SSF102198">
    <property type="entry name" value="Putative cyclase"/>
    <property type="match status" value="1"/>
</dbReference>
<dbReference type="InterPro" id="IPR037175">
    <property type="entry name" value="KFase_sf"/>
</dbReference>
<evidence type="ECO:0000256" key="1">
    <source>
        <dbReference type="ARBA" id="ARBA00007865"/>
    </source>
</evidence>
<evidence type="ECO:0000256" key="2">
    <source>
        <dbReference type="SAM" id="Phobius"/>
    </source>
</evidence>
<dbReference type="Proteomes" id="UP000663834">
    <property type="component" value="Unassembled WGS sequence"/>
</dbReference>
<keyword evidence="2" id="KW-0472">Membrane</keyword>
<dbReference type="InterPro" id="IPR007325">
    <property type="entry name" value="KFase/CYL"/>
</dbReference>
<dbReference type="GO" id="GO:0004061">
    <property type="term" value="F:arylformamidase activity"/>
    <property type="evidence" value="ECO:0007669"/>
    <property type="project" value="InterPro"/>
</dbReference>
<keyword evidence="2" id="KW-1133">Transmembrane helix</keyword>
<keyword evidence="2" id="KW-0812">Transmembrane</keyword>
<name>A0A816CLH0_9BILA</name>
<dbReference type="GO" id="GO:0019441">
    <property type="term" value="P:L-tryptophan catabolic process to kynurenine"/>
    <property type="evidence" value="ECO:0007669"/>
    <property type="project" value="InterPro"/>
</dbReference>
<dbReference type="OrthoDB" id="7108654at2759"/>
<protein>
    <recommendedName>
        <fullName evidence="7">Kynurenine formamidase</fullName>
    </recommendedName>
</protein>
<keyword evidence="3" id="KW-0732">Signal</keyword>
<dbReference type="PANTHER" id="PTHR31118">
    <property type="entry name" value="CYCLASE-LIKE PROTEIN 2"/>
    <property type="match status" value="1"/>
</dbReference>
<organism evidence="4 6">
    <name type="scientific">Rotaria magnacalcarata</name>
    <dbReference type="NCBI Taxonomy" id="392030"/>
    <lineage>
        <taxon>Eukaryota</taxon>
        <taxon>Metazoa</taxon>
        <taxon>Spiralia</taxon>
        <taxon>Gnathifera</taxon>
        <taxon>Rotifera</taxon>
        <taxon>Eurotatoria</taxon>
        <taxon>Bdelloidea</taxon>
        <taxon>Philodinida</taxon>
        <taxon>Philodinidae</taxon>
        <taxon>Rotaria</taxon>
    </lineage>
</organism>
<feature type="signal peptide" evidence="3">
    <location>
        <begin position="1"/>
        <end position="18"/>
    </location>
</feature>
<dbReference type="AlphaFoldDB" id="A0A816CLH0"/>
<proteinExistence type="inferred from homology"/>
<comment type="caution">
    <text evidence="4">The sequence shown here is derived from an EMBL/GenBank/DDBJ whole genome shotgun (WGS) entry which is preliminary data.</text>
</comment>
<feature type="chain" id="PRO_5036229764" description="Kynurenine formamidase" evidence="3">
    <location>
        <begin position="19"/>
        <end position="304"/>
    </location>
</feature>
<reference evidence="4" key="1">
    <citation type="submission" date="2021-02" db="EMBL/GenBank/DDBJ databases">
        <authorList>
            <person name="Nowell W R."/>
        </authorList>
    </citation>
    <scope>NUCLEOTIDE SEQUENCE</scope>
</reference>
<dbReference type="Proteomes" id="UP000663824">
    <property type="component" value="Unassembled WGS sequence"/>
</dbReference>
<evidence type="ECO:0000313" key="4">
    <source>
        <dbReference type="EMBL" id="CAF1621848.1"/>
    </source>
</evidence>
<dbReference type="EMBL" id="CAJNRE010013826">
    <property type="protein sequence ID" value="CAF2122189.1"/>
    <property type="molecule type" value="Genomic_DNA"/>
</dbReference>
<dbReference type="Gene3D" id="3.50.30.50">
    <property type="entry name" value="Putative cyclase"/>
    <property type="match status" value="1"/>
</dbReference>
<dbReference type="Pfam" id="PF04199">
    <property type="entry name" value="Cyclase"/>
    <property type="match status" value="1"/>
</dbReference>
<dbReference type="PANTHER" id="PTHR31118:SF12">
    <property type="entry name" value="CYCLASE-LIKE PROTEIN 2"/>
    <property type="match status" value="1"/>
</dbReference>
<evidence type="ECO:0000313" key="6">
    <source>
        <dbReference type="Proteomes" id="UP000663834"/>
    </source>
</evidence>
<comment type="similarity">
    <text evidence="1">Belongs to the Cyclase 1 superfamily.</text>
</comment>
<accession>A0A816CLH0</accession>
<dbReference type="EMBL" id="CAJNOW010013535">
    <property type="protein sequence ID" value="CAF1621848.1"/>
    <property type="molecule type" value="Genomic_DNA"/>
</dbReference>
<sequence length="304" mass="34961">MNILCLLIILITWNHSSSMPLLLIDLSHTFSSTIPFYPSQTRFNFTQRTATWTSGDNSFFYSTNSFITSEHIGTHIDAPYHFYLTGWKVDEIPLKHLVSVHARLIDVSKQCQKNKNYLIAIDDVKKIDLYIPKIDEDTGDDFFFVLIFYTGWTKYWPDQNTYAGENSNIEFPGLSEQLATYLVDTYGKNLVGVGIDTLSTDYGLSKTYPVHQILAKNNKYGLENVALVDSLRQNVDDNFFTLDIIPMKIGNGTGAPCRIIARIDNSRRNSVNWFGFLVFFFILFLIGFFFKVVYDLKYNPNKSF</sequence>
<evidence type="ECO:0008006" key="7">
    <source>
        <dbReference type="Google" id="ProtNLM"/>
    </source>
</evidence>
<evidence type="ECO:0000256" key="3">
    <source>
        <dbReference type="SAM" id="SignalP"/>
    </source>
</evidence>